<dbReference type="PANTHER" id="PTHR43471">
    <property type="entry name" value="ABC TRANSPORTER PERMEASE"/>
    <property type="match status" value="1"/>
</dbReference>
<feature type="transmembrane region" description="Helical" evidence="1">
    <location>
        <begin position="235"/>
        <end position="254"/>
    </location>
</feature>
<keyword evidence="1" id="KW-0472">Membrane</keyword>
<dbReference type="Proteomes" id="UP001243717">
    <property type="component" value="Unassembled WGS sequence"/>
</dbReference>
<dbReference type="PANTHER" id="PTHR43471:SF10">
    <property type="entry name" value="SLL1107 PROTEIN"/>
    <property type="match status" value="1"/>
</dbReference>
<feature type="transmembrane region" description="Helical" evidence="1">
    <location>
        <begin position="165"/>
        <end position="184"/>
    </location>
</feature>
<dbReference type="Pfam" id="PF12679">
    <property type="entry name" value="ABC2_membrane_2"/>
    <property type="match status" value="1"/>
</dbReference>
<evidence type="ECO:0000256" key="1">
    <source>
        <dbReference type="SAM" id="Phobius"/>
    </source>
</evidence>
<feature type="transmembrane region" description="Helical" evidence="1">
    <location>
        <begin position="39"/>
        <end position="62"/>
    </location>
</feature>
<name>A0ABU1AHH2_9BACT</name>
<gene>
    <name evidence="2" type="ORF">QEH59_06860</name>
</gene>
<evidence type="ECO:0000313" key="3">
    <source>
        <dbReference type="Proteomes" id="UP001243717"/>
    </source>
</evidence>
<proteinExistence type="predicted"/>
<evidence type="ECO:0000313" key="2">
    <source>
        <dbReference type="EMBL" id="MDQ8194137.1"/>
    </source>
</evidence>
<protein>
    <submittedName>
        <fullName evidence="2">ABC transporter permease subunit</fullName>
    </submittedName>
</protein>
<comment type="caution">
    <text evidence="2">The sequence shown here is derived from an EMBL/GenBank/DDBJ whole genome shotgun (WGS) entry which is preliminary data.</text>
</comment>
<accession>A0ABU1AHH2</accession>
<keyword evidence="1" id="KW-1133">Transmembrane helix</keyword>
<organism evidence="2 3">
    <name type="scientific">Thalassobacterium sedimentorum</name>
    <dbReference type="NCBI Taxonomy" id="3041258"/>
    <lineage>
        <taxon>Bacteria</taxon>
        <taxon>Pseudomonadati</taxon>
        <taxon>Verrucomicrobiota</taxon>
        <taxon>Opitutia</taxon>
        <taxon>Puniceicoccales</taxon>
        <taxon>Coraliomargaritaceae</taxon>
        <taxon>Thalassobacterium</taxon>
    </lineage>
</organism>
<keyword evidence="3" id="KW-1185">Reference proteome</keyword>
<feature type="transmembrane region" description="Helical" evidence="1">
    <location>
        <begin position="83"/>
        <end position="111"/>
    </location>
</feature>
<keyword evidence="1" id="KW-0812">Transmembrane</keyword>
<dbReference type="EMBL" id="JARXIC010000008">
    <property type="protein sequence ID" value="MDQ8194137.1"/>
    <property type="molecule type" value="Genomic_DNA"/>
</dbReference>
<sequence>MRQKFFNSLLIISIALVGSSTFFQQFDFGTGELKFITDFGFGALFFFGSILSITATTQLFFYEMENRTALTMLAKPVYKLEFLAGKFLGAHLLMLSFTFVITLVLSAILYWRDTALVARLGDEVILDGPLVRYGDVFLFGFLQWMKFGILAAMTLFVASFSNTNLYTIIVSFFLLIICQLQYIARDAYSGMEAGWERFLVLGLGLIFPNFQLFNIGDQLVFDVDQALPLSTVLQLVGYGVIYTVAFLLLAQVNFRRREI</sequence>
<reference evidence="2 3" key="1">
    <citation type="submission" date="2023-04" db="EMBL/GenBank/DDBJ databases">
        <title>A novel bacteria isolated from coastal sediment.</title>
        <authorList>
            <person name="Liu X.-J."/>
            <person name="Du Z.-J."/>
        </authorList>
    </citation>
    <scope>NUCLEOTIDE SEQUENCE [LARGE SCALE GENOMIC DNA]</scope>
    <source>
        <strain evidence="2 3">SDUM461004</strain>
    </source>
</reference>